<dbReference type="Gene3D" id="3.90.700.10">
    <property type="entry name" value="Succinate dehydrogenase/fumarate reductase flavoprotein, catalytic domain"/>
    <property type="match status" value="1"/>
</dbReference>
<comment type="caution">
    <text evidence="6">The sequence shown here is derived from an EMBL/GenBank/DDBJ whole genome shotgun (WGS) entry which is preliminary data.</text>
</comment>
<protein>
    <submittedName>
        <fullName evidence="6">3-oxosteroid 1-dehydrogenase</fullName>
    </submittedName>
</protein>
<dbReference type="PRINTS" id="PR00411">
    <property type="entry name" value="PNDRDTASEI"/>
</dbReference>
<dbReference type="Proteomes" id="UP000608154">
    <property type="component" value="Unassembled WGS sequence"/>
</dbReference>
<dbReference type="InterPro" id="IPR036188">
    <property type="entry name" value="FAD/NAD-bd_sf"/>
</dbReference>
<keyword evidence="4" id="KW-0560">Oxidoreductase</keyword>
<accession>A0A916TTI4</accession>
<keyword evidence="2" id="KW-0285">Flavoprotein</keyword>
<dbReference type="SUPFAM" id="SSF56425">
    <property type="entry name" value="Succinate dehydrogenase/fumarate reductase flavoprotein, catalytic domain"/>
    <property type="match status" value="1"/>
</dbReference>
<gene>
    <name evidence="6" type="ORF">GCM10011494_26750</name>
</gene>
<feature type="domain" description="FAD-dependent oxidoreductase 2 FAD-binding" evidence="5">
    <location>
        <begin position="10"/>
        <end position="545"/>
    </location>
</feature>
<dbReference type="PANTHER" id="PTHR43400:SF10">
    <property type="entry name" value="3-OXOSTEROID 1-DEHYDROGENASE"/>
    <property type="match status" value="1"/>
</dbReference>
<sequence>MNDPWDKEVDVLVIGTGAGAMVAAATAAAHGAKTLIVEKSDLYGGTSATSGGGVWIPDSDSARAQGQSDSAEEAFTYIKGLVGNTVSDQRIRAFVDHARIMVRYVESVSDLRFIAIPYTDYQAEKPGGKMGYRSHETNTLHASNLPEQDFATMRPTHPSATLFGFIPWTTMEAAPMITRGPGWMKTMAKVLWRYYSDIPQRLRSRRSRFLVFGNAIAGHLKIALNRHGAETWLQSPLVRLIRDGEGAVEGAVIRHEGKELRVRAAKGVILGAGGFERNKEMRDRYLPGESEPEWSAGQVHNTGDAIRAGIEIGAALDLMDEAWWAPTVRVPGEQRGRPLFYERALPGNIIVNQIGERYMNEARSYDIAGKAMITADRPEARSVPSWIILDARFRRKYPMGPLLPVFPDWMLPRKVRSMYHKASSIADLARKMGVDPVRLETTVTKVNDYARSGVDADFGRGSAPYDRYYGDQSVAPNPNLAPIDKPPFYALRVYPGDIGTKGGLLTDEKGRVLDTSGRVIERLYAIGNNSASVMGPAYPGAGSTLAPAMTFGYLSALDAVGAEPLRGGAAN</sequence>
<evidence type="ECO:0000259" key="5">
    <source>
        <dbReference type="Pfam" id="PF00890"/>
    </source>
</evidence>
<dbReference type="InterPro" id="IPR050315">
    <property type="entry name" value="FAD-oxidoreductase_2"/>
</dbReference>
<dbReference type="AlphaFoldDB" id="A0A916TTI4"/>
<dbReference type="EMBL" id="BMHK01000018">
    <property type="protein sequence ID" value="GGC06758.1"/>
    <property type="molecule type" value="Genomic_DNA"/>
</dbReference>
<evidence type="ECO:0000256" key="4">
    <source>
        <dbReference type="ARBA" id="ARBA00023002"/>
    </source>
</evidence>
<dbReference type="RefSeq" id="WP_188772048.1">
    <property type="nucleotide sequence ID" value="NZ_BMHK01000018.1"/>
</dbReference>
<evidence type="ECO:0000256" key="1">
    <source>
        <dbReference type="ARBA" id="ARBA00001974"/>
    </source>
</evidence>
<keyword evidence="7" id="KW-1185">Reference proteome</keyword>
<evidence type="ECO:0000256" key="3">
    <source>
        <dbReference type="ARBA" id="ARBA00022827"/>
    </source>
</evidence>
<dbReference type="Pfam" id="PF00890">
    <property type="entry name" value="FAD_binding_2"/>
    <property type="match status" value="1"/>
</dbReference>
<evidence type="ECO:0000256" key="2">
    <source>
        <dbReference type="ARBA" id="ARBA00022630"/>
    </source>
</evidence>
<dbReference type="SUPFAM" id="SSF51905">
    <property type="entry name" value="FAD/NAD(P)-binding domain"/>
    <property type="match status" value="1"/>
</dbReference>
<dbReference type="InterPro" id="IPR027477">
    <property type="entry name" value="Succ_DH/fumarate_Rdtase_cat_sf"/>
</dbReference>
<keyword evidence="3" id="KW-0274">FAD</keyword>
<dbReference type="GO" id="GO:0008202">
    <property type="term" value="P:steroid metabolic process"/>
    <property type="evidence" value="ECO:0007669"/>
    <property type="project" value="UniProtKB-ARBA"/>
</dbReference>
<proteinExistence type="predicted"/>
<dbReference type="GO" id="GO:0016491">
    <property type="term" value="F:oxidoreductase activity"/>
    <property type="evidence" value="ECO:0007669"/>
    <property type="project" value="UniProtKB-KW"/>
</dbReference>
<dbReference type="PANTHER" id="PTHR43400">
    <property type="entry name" value="FUMARATE REDUCTASE"/>
    <property type="match status" value="1"/>
</dbReference>
<evidence type="ECO:0000313" key="6">
    <source>
        <dbReference type="EMBL" id="GGC06758.1"/>
    </source>
</evidence>
<comment type="cofactor">
    <cofactor evidence="1">
        <name>FAD</name>
        <dbReference type="ChEBI" id="CHEBI:57692"/>
    </cofactor>
</comment>
<evidence type="ECO:0000313" key="7">
    <source>
        <dbReference type="Proteomes" id="UP000608154"/>
    </source>
</evidence>
<reference evidence="6" key="1">
    <citation type="journal article" date="2014" name="Int. J. Syst. Evol. Microbiol.">
        <title>Complete genome sequence of Corynebacterium casei LMG S-19264T (=DSM 44701T), isolated from a smear-ripened cheese.</title>
        <authorList>
            <consortium name="US DOE Joint Genome Institute (JGI-PGF)"/>
            <person name="Walter F."/>
            <person name="Albersmeier A."/>
            <person name="Kalinowski J."/>
            <person name="Ruckert C."/>
        </authorList>
    </citation>
    <scope>NUCLEOTIDE SEQUENCE</scope>
    <source>
        <strain evidence="6">CGMCC 1.15095</strain>
    </source>
</reference>
<name>A0A916TTI4_9SPHN</name>
<reference evidence="6" key="2">
    <citation type="submission" date="2020-09" db="EMBL/GenBank/DDBJ databases">
        <authorList>
            <person name="Sun Q."/>
            <person name="Zhou Y."/>
        </authorList>
    </citation>
    <scope>NUCLEOTIDE SEQUENCE</scope>
    <source>
        <strain evidence="6">CGMCC 1.15095</strain>
    </source>
</reference>
<dbReference type="InterPro" id="IPR003953">
    <property type="entry name" value="FAD-dep_OxRdtase_2_FAD-bd"/>
</dbReference>
<organism evidence="6 7">
    <name type="scientific">Novosphingobium endophyticum</name>
    <dbReference type="NCBI Taxonomy" id="1955250"/>
    <lineage>
        <taxon>Bacteria</taxon>
        <taxon>Pseudomonadati</taxon>
        <taxon>Pseudomonadota</taxon>
        <taxon>Alphaproteobacteria</taxon>
        <taxon>Sphingomonadales</taxon>
        <taxon>Sphingomonadaceae</taxon>
        <taxon>Novosphingobium</taxon>
    </lineage>
</organism>
<dbReference type="Gene3D" id="3.50.50.60">
    <property type="entry name" value="FAD/NAD(P)-binding domain"/>
    <property type="match status" value="2"/>
</dbReference>